<dbReference type="InterPro" id="IPR000014">
    <property type="entry name" value="PAS"/>
</dbReference>
<dbReference type="CDD" id="cd00130">
    <property type="entry name" value="PAS"/>
    <property type="match status" value="1"/>
</dbReference>
<dbReference type="NCBIfam" id="TIGR00254">
    <property type="entry name" value="GGDEF"/>
    <property type="match status" value="1"/>
</dbReference>
<dbReference type="Gene3D" id="3.20.20.450">
    <property type="entry name" value="EAL domain"/>
    <property type="match status" value="1"/>
</dbReference>
<dbReference type="AlphaFoldDB" id="A0A3E0K3T1"/>
<dbReference type="CDD" id="cd01949">
    <property type="entry name" value="GGDEF"/>
    <property type="match status" value="1"/>
</dbReference>
<dbReference type="InterPro" id="IPR013655">
    <property type="entry name" value="PAS_fold_3"/>
</dbReference>
<dbReference type="InterPro" id="IPR035965">
    <property type="entry name" value="PAS-like_dom_sf"/>
</dbReference>
<dbReference type="NCBIfam" id="TIGR00229">
    <property type="entry name" value="sensory_box"/>
    <property type="match status" value="1"/>
</dbReference>
<evidence type="ECO:0000256" key="1">
    <source>
        <dbReference type="SAM" id="MobiDB-lite"/>
    </source>
</evidence>
<dbReference type="InterPro" id="IPR029787">
    <property type="entry name" value="Nucleotide_cyclase"/>
</dbReference>
<dbReference type="SUPFAM" id="SSF55785">
    <property type="entry name" value="PYP-like sensor domain (PAS domain)"/>
    <property type="match status" value="1"/>
</dbReference>
<feature type="domain" description="EAL" evidence="2">
    <location>
        <begin position="363"/>
        <end position="618"/>
    </location>
</feature>
<accession>A0A3E0K3T1</accession>
<sequence length="756" mass="86211">MSTAVFPGWARLRMQVFCRRFLTEEVRATVMLKEFFSRSKKRNSSKVHRNGNGGRPLSQEGNHIRHPYFTGPLAKTNVVIWSYDFVTGRMACSSGIEQLTGYRASDFERGKRIWQDLVFEEDRPGYEEKRKRVNRGENIHHQYRIADASGTVRWVEEFISPKMDENQRVVRLDGFVAEVADPSVPGDPADLFSFHDPATGLGNRKMLEAKIASCLQDSPKRMFAVLLFQFDKLKSIAEVLGVKNEQKLLKILLDRLQDMKIPYDHLYRLDSTVFGLFLPNIRDEEEPKKTAQRMIANLEAPVPLENYEFLFPVKIGISRYPNDGSAGEELINRAEIALNHAEDYGEERIKFYFPAMDIEARHVFQTEADLKKAIRQNELTLLFQPKVNAKNNAIVGAEALVRWNHPERGLIPADQFIRIAEKSELIDEIGDWVLKQTCKILADWTKRKLPAVPISINISPKRFLRGDYPGLVRNVIRRWGIDPGLLEIEITETSLMENKAVVTDAIQQIRQLGIKFSLDDFGTGFSSINYLKQFRTIDTLKIDKSFIAKIDEDPQMSAIVKSFIMLAKGLDMEVIAEGVETAGQLKFLTDNDCPVVQGFIYSKPLFLSDFEVLLREGEIRPKIGSATDIMENDRRGYFRVNFPSRKKGWLTVKAVRGKSVNAGKAPIDIKNIGGGGLCFLSDLDLPAGNQMLLAFGFELKDDPFVLNGHIIWKKKLRKGFEYGAEFIIDENERARLIKDLNQVLVSQRHLLFDPFA</sequence>
<dbReference type="EMBL" id="QEWE01000017">
    <property type="protein sequence ID" value="REJ28286.1"/>
    <property type="molecule type" value="Genomic_DNA"/>
</dbReference>
<dbReference type="SUPFAM" id="SSF141868">
    <property type="entry name" value="EAL domain-like"/>
    <property type="match status" value="1"/>
</dbReference>
<dbReference type="PROSITE" id="PS50883">
    <property type="entry name" value="EAL"/>
    <property type="match status" value="1"/>
</dbReference>
<dbReference type="Pfam" id="PF00563">
    <property type="entry name" value="EAL"/>
    <property type="match status" value="1"/>
</dbReference>
<reference evidence="4 5" key="1">
    <citation type="submission" date="2018-03" db="EMBL/GenBank/DDBJ databases">
        <authorList>
            <person name="Keele B.F."/>
        </authorList>
    </citation>
    <scope>NUCLEOTIDE SEQUENCE [LARGE SCALE GENOMIC DNA]</scope>
    <source>
        <strain evidence="4">ZCTH4_d</strain>
    </source>
</reference>
<dbReference type="PANTHER" id="PTHR33121">
    <property type="entry name" value="CYCLIC DI-GMP PHOSPHODIESTERASE PDEF"/>
    <property type="match status" value="1"/>
</dbReference>
<dbReference type="InterPro" id="IPR050706">
    <property type="entry name" value="Cyclic-di-GMP_PDE-like"/>
</dbReference>
<dbReference type="GO" id="GO:0035438">
    <property type="term" value="F:cyclic-di-GMP binding"/>
    <property type="evidence" value="ECO:0007669"/>
    <property type="project" value="InterPro"/>
</dbReference>
<dbReference type="InterPro" id="IPR035919">
    <property type="entry name" value="EAL_sf"/>
</dbReference>
<dbReference type="Gene3D" id="3.30.70.270">
    <property type="match status" value="1"/>
</dbReference>
<dbReference type="Pfam" id="PF07238">
    <property type="entry name" value="PilZ"/>
    <property type="match status" value="1"/>
</dbReference>
<dbReference type="SMART" id="SM00052">
    <property type="entry name" value="EAL"/>
    <property type="match status" value="1"/>
</dbReference>
<proteinExistence type="predicted"/>
<feature type="region of interest" description="Disordered" evidence="1">
    <location>
        <begin position="42"/>
        <end position="62"/>
    </location>
</feature>
<feature type="domain" description="GGDEF" evidence="3">
    <location>
        <begin position="221"/>
        <end position="354"/>
    </location>
</feature>
<evidence type="ECO:0000259" key="2">
    <source>
        <dbReference type="PROSITE" id="PS50883"/>
    </source>
</evidence>
<dbReference type="SUPFAM" id="SSF55073">
    <property type="entry name" value="Nucleotide cyclase"/>
    <property type="match status" value="1"/>
</dbReference>
<dbReference type="Proteomes" id="UP000257014">
    <property type="component" value="Unassembled WGS sequence"/>
</dbReference>
<dbReference type="PANTHER" id="PTHR33121:SF70">
    <property type="entry name" value="SIGNALING PROTEIN YKOW"/>
    <property type="match status" value="1"/>
</dbReference>
<comment type="caution">
    <text evidence="4">The sequence shown here is derived from an EMBL/GenBank/DDBJ whole genome shotgun (WGS) entry which is preliminary data.</text>
</comment>
<name>A0A3E0K3T1_9BACI</name>
<dbReference type="InterPro" id="IPR000160">
    <property type="entry name" value="GGDEF_dom"/>
</dbReference>
<evidence type="ECO:0000259" key="3">
    <source>
        <dbReference type="PROSITE" id="PS50887"/>
    </source>
</evidence>
<evidence type="ECO:0000313" key="4">
    <source>
        <dbReference type="EMBL" id="REJ28286.1"/>
    </source>
</evidence>
<dbReference type="CDD" id="cd01948">
    <property type="entry name" value="EAL"/>
    <property type="match status" value="1"/>
</dbReference>
<evidence type="ECO:0000313" key="5">
    <source>
        <dbReference type="Proteomes" id="UP000257014"/>
    </source>
</evidence>
<dbReference type="InterPro" id="IPR043128">
    <property type="entry name" value="Rev_trsase/Diguanyl_cyclase"/>
</dbReference>
<dbReference type="Gene3D" id="3.30.450.20">
    <property type="entry name" value="PAS domain"/>
    <property type="match status" value="1"/>
</dbReference>
<dbReference type="Pfam" id="PF08447">
    <property type="entry name" value="PAS_3"/>
    <property type="match status" value="1"/>
</dbReference>
<dbReference type="Pfam" id="PF00990">
    <property type="entry name" value="GGDEF"/>
    <property type="match status" value="1"/>
</dbReference>
<evidence type="ECO:0008006" key="6">
    <source>
        <dbReference type="Google" id="ProtNLM"/>
    </source>
</evidence>
<protein>
    <recommendedName>
        <fullName evidence="6">EAL domain-containing protein</fullName>
    </recommendedName>
</protein>
<dbReference type="InterPro" id="IPR001633">
    <property type="entry name" value="EAL_dom"/>
</dbReference>
<dbReference type="InterPro" id="IPR009875">
    <property type="entry name" value="PilZ_domain"/>
</dbReference>
<organism evidence="4 5">
    <name type="scientific">Caldibacillus debilis</name>
    <dbReference type="NCBI Taxonomy" id="301148"/>
    <lineage>
        <taxon>Bacteria</taxon>
        <taxon>Bacillati</taxon>
        <taxon>Bacillota</taxon>
        <taxon>Bacilli</taxon>
        <taxon>Bacillales</taxon>
        <taxon>Bacillaceae</taxon>
        <taxon>Caldibacillus</taxon>
    </lineage>
</organism>
<gene>
    <name evidence="4" type="ORF">C6P37_08595</name>
</gene>
<dbReference type="PROSITE" id="PS50887">
    <property type="entry name" value="GGDEF"/>
    <property type="match status" value="1"/>
</dbReference>
<dbReference type="SMART" id="SM00267">
    <property type="entry name" value="GGDEF"/>
    <property type="match status" value="1"/>
</dbReference>
<dbReference type="GO" id="GO:0071111">
    <property type="term" value="F:cyclic-guanylate-specific phosphodiesterase activity"/>
    <property type="evidence" value="ECO:0007669"/>
    <property type="project" value="InterPro"/>
</dbReference>